<feature type="transmembrane region" description="Helical" evidence="8">
    <location>
        <begin position="122"/>
        <end position="147"/>
    </location>
</feature>
<evidence type="ECO:0000256" key="5">
    <source>
        <dbReference type="ARBA" id="ARBA00022692"/>
    </source>
</evidence>
<organism evidence="10 11">
    <name type="scientific">Tsukamurella paurometabola</name>
    <name type="common">Corynebacterium paurometabolum</name>
    <dbReference type="NCBI Taxonomy" id="2061"/>
    <lineage>
        <taxon>Bacteria</taxon>
        <taxon>Bacillati</taxon>
        <taxon>Actinomycetota</taxon>
        <taxon>Actinomycetes</taxon>
        <taxon>Mycobacteriales</taxon>
        <taxon>Tsukamurellaceae</taxon>
        <taxon>Tsukamurella</taxon>
    </lineage>
</organism>
<evidence type="ECO:0000313" key="10">
    <source>
        <dbReference type="EMBL" id="MBS4104409.1"/>
    </source>
</evidence>
<evidence type="ECO:0000256" key="1">
    <source>
        <dbReference type="ARBA" id="ARBA00004651"/>
    </source>
</evidence>
<dbReference type="EMBL" id="JAGXOE010000174">
    <property type="protein sequence ID" value="MBS4104409.1"/>
    <property type="molecule type" value="Genomic_DNA"/>
</dbReference>
<keyword evidence="6 8" id="KW-1133">Transmembrane helix</keyword>
<feature type="transmembrane region" description="Helical" evidence="8">
    <location>
        <begin position="202"/>
        <end position="222"/>
    </location>
</feature>
<evidence type="ECO:0000256" key="6">
    <source>
        <dbReference type="ARBA" id="ARBA00022989"/>
    </source>
</evidence>
<keyword evidence="3" id="KW-0813">Transport</keyword>
<dbReference type="InterPro" id="IPR036259">
    <property type="entry name" value="MFS_trans_sf"/>
</dbReference>
<dbReference type="CDD" id="cd17320">
    <property type="entry name" value="MFS_MdfA_MDR_like"/>
    <property type="match status" value="1"/>
</dbReference>
<comment type="similarity">
    <text evidence="2">Belongs to the major facilitator superfamily. Bcr/CmlA family.</text>
</comment>
<comment type="caution">
    <text evidence="10">The sequence shown here is derived from an EMBL/GenBank/DDBJ whole genome shotgun (WGS) entry which is preliminary data.</text>
</comment>
<keyword evidence="7 8" id="KW-0472">Membrane</keyword>
<dbReference type="PROSITE" id="PS00216">
    <property type="entry name" value="SUGAR_TRANSPORT_1"/>
    <property type="match status" value="1"/>
</dbReference>
<comment type="subcellular location">
    <subcellularLocation>
        <location evidence="1">Cell membrane</location>
        <topology evidence="1">Multi-pass membrane protein</topology>
    </subcellularLocation>
</comment>
<dbReference type="PROSITE" id="PS50850">
    <property type="entry name" value="MFS"/>
    <property type="match status" value="1"/>
</dbReference>
<dbReference type="SUPFAM" id="SSF103473">
    <property type="entry name" value="MFS general substrate transporter"/>
    <property type="match status" value="1"/>
</dbReference>
<keyword evidence="5 8" id="KW-0812">Transmembrane</keyword>
<feature type="transmembrane region" description="Helical" evidence="8">
    <location>
        <begin position="360"/>
        <end position="379"/>
    </location>
</feature>
<feature type="transmembrane region" description="Helical" evidence="8">
    <location>
        <begin position="36"/>
        <end position="52"/>
    </location>
</feature>
<dbReference type="NCBIfam" id="TIGR00710">
    <property type="entry name" value="efflux_Bcr_CflA"/>
    <property type="match status" value="1"/>
</dbReference>
<feature type="transmembrane region" description="Helical" evidence="8">
    <location>
        <begin position="64"/>
        <end position="87"/>
    </location>
</feature>
<feature type="transmembrane region" description="Helical" evidence="8">
    <location>
        <begin position="297"/>
        <end position="318"/>
    </location>
</feature>
<feature type="domain" description="Major facilitator superfamily (MFS) profile" evidence="9">
    <location>
        <begin position="1"/>
        <end position="383"/>
    </location>
</feature>
<feature type="transmembrane region" description="Helical" evidence="8">
    <location>
        <begin position="268"/>
        <end position="291"/>
    </location>
</feature>
<dbReference type="PANTHER" id="PTHR43124">
    <property type="entry name" value="PURINE EFFLUX PUMP PBUE"/>
    <property type="match status" value="1"/>
</dbReference>
<evidence type="ECO:0000256" key="7">
    <source>
        <dbReference type="ARBA" id="ARBA00023136"/>
    </source>
</evidence>
<dbReference type="InterPro" id="IPR005829">
    <property type="entry name" value="Sugar_transporter_CS"/>
</dbReference>
<keyword evidence="11" id="KW-1185">Reference proteome</keyword>
<feature type="transmembrane region" description="Helical" evidence="8">
    <location>
        <begin position="330"/>
        <end position="354"/>
    </location>
</feature>
<feature type="transmembrane region" description="Helical" evidence="8">
    <location>
        <begin position="93"/>
        <end position="110"/>
    </location>
</feature>
<keyword evidence="4" id="KW-1003">Cell membrane</keyword>
<dbReference type="InterPro" id="IPR050189">
    <property type="entry name" value="MFS_Efflux_Transporters"/>
</dbReference>
<evidence type="ECO:0000256" key="3">
    <source>
        <dbReference type="ARBA" id="ARBA00022448"/>
    </source>
</evidence>
<evidence type="ECO:0000259" key="9">
    <source>
        <dbReference type="PROSITE" id="PS50850"/>
    </source>
</evidence>
<dbReference type="Gene3D" id="1.20.1720.10">
    <property type="entry name" value="Multidrug resistance protein D"/>
    <property type="match status" value="1"/>
</dbReference>
<evidence type="ECO:0000256" key="4">
    <source>
        <dbReference type="ARBA" id="ARBA00022475"/>
    </source>
</evidence>
<evidence type="ECO:0000256" key="8">
    <source>
        <dbReference type="SAM" id="Phobius"/>
    </source>
</evidence>
<dbReference type="PANTHER" id="PTHR43124:SF3">
    <property type="entry name" value="CHLORAMPHENICOL EFFLUX PUMP RV0191"/>
    <property type="match status" value="1"/>
</dbReference>
<reference evidence="10 11" key="1">
    <citation type="submission" date="2021-04" db="EMBL/GenBank/DDBJ databases">
        <title>Whole genome sequence analysis of a thiophenic sulfur metabolizing bacteria.</title>
        <authorList>
            <person name="Akhtar N."/>
            <person name="Akram J."/>
            <person name="Aslam A."/>
        </authorList>
    </citation>
    <scope>NUCLEOTIDE SEQUENCE [LARGE SCALE GENOMIC DNA]</scope>
    <source>
        <strain evidence="10 11">3OW</strain>
    </source>
</reference>
<dbReference type="Proteomes" id="UP000676853">
    <property type="component" value="Unassembled WGS sequence"/>
</dbReference>
<gene>
    <name evidence="10" type="ORF">KFZ73_24670</name>
</gene>
<feature type="non-terminal residue" evidence="10">
    <location>
        <position position="401"/>
    </location>
</feature>
<feature type="transmembrane region" description="Helical" evidence="8">
    <location>
        <begin position="153"/>
        <end position="173"/>
    </location>
</feature>
<dbReference type="InterPro" id="IPR011701">
    <property type="entry name" value="MFS"/>
</dbReference>
<evidence type="ECO:0000256" key="2">
    <source>
        <dbReference type="ARBA" id="ARBA00006236"/>
    </source>
</evidence>
<name>A0ABS5NJE0_TSUPA</name>
<evidence type="ECO:0000313" key="11">
    <source>
        <dbReference type="Proteomes" id="UP000676853"/>
    </source>
</evidence>
<feature type="transmembrane region" description="Helical" evidence="8">
    <location>
        <begin position="234"/>
        <end position="256"/>
    </location>
</feature>
<accession>A0ABS5NJE0</accession>
<dbReference type="InterPro" id="IPR004812">
    <property type="entry name" value="Efflux_drug-R_Bcr/CmlA"/>
</dbReference>
<dbReference type="Pfam" id="PF07690">
    <property type="entry name" value="MFS_1"/>
    <property type="match status" value="1"/>
</dbReference>
<dbReference type="InterPro" id="IPR020846">
    <property type="entry name" value="MFS_dom"/>
</dbReference>
<sequence length="401" mass="39402">MLAGLSGIAPFATDMYVPALPQIAADLGTDTSGAEISLTCFLAGMVVGQLFLGPLSDQVGRRAVLIAGTAAFAVGSLACAVAPSAVVLDGARLVQGFAGAAGVVVSRAVVADLHSGTSLATMFARLGAITAAAPIVAPFAGGVLLGAFTWRTVFVVLAVAGVLLCLTTCLGVPETLPAGARARAGVRAGVVSVVSVARRFDVISAVLIVGFGGATVFAYIASSSFVFHTVYGMSAVHVSVVYGVNAVGNMAGSMLFGRLVRRRSPEAVVVTGTTGGLACSAALLITGALGVDSVVTTWLLLFGVLVSVGITFPGALTISQQRGADAPGSTSALVGAVQFSFGAASAPVVGVLGATSVTPIAAVIATTSALGVVTAVIVMRARDRGPAATSGSAPTRAPASG</sequence>
<protein>
    <submittedName>
        <fullName evidence="10">Multidrug effflux MFS transporter</fullName>
    </submittedName>
</protein>
<proteinExistence type="inferred from homology"/>